<feature type="transmembrane region" description="Helical" evidence="1">
    <location>
        <begin position="28"/>
        <end position="48"/>
    </location>
</feature>
<feature type="transmembrane region" description="Helical" evidence="1">
    <location>
        <begin position="110"/>
        <end position="130"/>
    </location>
</feature>
<dbReference type="GO" id="GO:0004497">
    <property type="term" value="F:monooxygenase activity"/>
    <property type="evidence" value="ECO:0007669"/>
    <property type="project" value="UniProtKB-KW"/>
</dbReference>
<feature type="transmembrane region" description="Helical" evidence="1">
    <location>
        <begin position="335"/>
        <end position="353"/>
    </location>
</feature>
<dbReference type="Proteomes" id="UP000306241">
    <property type="component" value="Chromosome"/>
</dbReference>
<dbReference type="GO" id="GO:0016020">
    <property type="term" value="C:membrane"/>
    <property type="evidence" value="ECO:0007669"/>
    <property type="project" value="InterPro"/>
</dbReference>
<dbReference type="InterPro" id="IPR017516">
    <property type="entry name" value="AbrB_dup"/>
</dbReference>
<keyword evidence="1" id="KW-0472">Membrane</keyword>
<dbReference type="AlphaFoldDB" id="A0A4V6M0K1"/>
<dbReference type="PANTHER" id="PTHR38457:SF1">
    <property type="entry name" value="REGULATOR ABRB-RELATED"/>
    <property type="match status" value="1"/>
</dbReference>
<feature type="transmembrane region" description="Helical" evidence="1">
    <location>
        <begin position="243"/>
        <end position="262"/>
    </location>
</feature>
<proteinExistence type="predicted"/>
<dbReference type="GO" id="GO:0010468">
    <property type="term" value="P:regulation of gene expression"/>
    <property type="evidence" value="ECO:0007669"/>
    <property type="project" value="InterPro"/>
</dbReference>
<evidence type="ECO:0000313" key="2">
    <source>
        <dbReference type="EMBL" id="VTT46479.1"/>
    </source>
</evidence>
<feature type="transmembrane region" description="Helical" evidence="1">
    <location>
        <begin position="195"/>
        <end position="223"/>
    </location>
</feature>
<feature type="transmembrane region" description="Helical" evidence="1">
    <location>
        <begin position="268"/>
        <end position="291"/>
    </location>
</feature>
<keyword evidence="1" id="KW-0812">Transmembrane</keyword>
<dbReference type="PANTHER" id="PTHR38457">
    <property type="entry name" value="REGULATOR ABRB-RELATED"/>
    <property type="match status" value="1"/>
</dbReference>
<accession>A0A4V6M0K1</accession>
<sequence length="354" mass="38355">MIRFGVTLMVGLVGGLLAKKLRMPGHFMIGSMIAVAIVSIMTGEMAVYHHMKVLAQIISGAYIGQQISKRDLLNLPQLSKAIAGLMTLFTLNMFILGTIFITFFQMDMVTAYLSCLPGGIVDVSLMAIDMGAKPDIVATMQSVRLVGMLLILPLWISFIVNRLAPELRQKRAVALEPAKKVTDSLTSKNQLANDLLILLVSTIAGLVGNAIGIPVGALIFSLLASSVLKIKRATIQMTPNIRYFAQIMAGALIGSSFTHNSLLAMRHLLIPILLMLTSYLLINAFFGYLMFKRKVLDLQSALFASSPAGATDISLLAGELGGDMAKIAGIQISRTMYTVIVMPLLIKIVFYLFS</sequence>
<dbReference type="Pfam" id="PF05145">
    <property type="entry name" value="AbrB"/>
    <property type="match status" value="2"/>
</dbReference>
<protein>
    <submittedName>
        <fullName evidence="2">Ammonia monooxygenase</fullName>
    </submittedName>
</protein>
<keyword evidence="1" id="KW-1133">Transmembrane helix</keyword>
<feature type="transmembrane region" description="Helical" evidence="1">
    <location>
        <begin position="142"/>
        <end position="160"/>
    </location>
</feature>
<organism evidence="2 3">
    <name type="scientific">Streptococcus porcinus</name>
    <dbReference type="NCBI Taxonomy" id="1340"/>
    <lineage>
        <taxon>Bacteria</taxon>
        <taxon>Bacillati</taxon>
        <taxon>Bacillota</taxon>
        <taxon>Bacilli</taxon>
        <taxon>Lactobacillales</taxon>
        <taxon>Streptococcaceae</taxon>
        <taxon>Streptococcus</taxon>
    </lineage>
</organism>
<name>A0A4V6M0K1_STRPO</name>
<dbReference type="NCBIfam" id="TIGR03082">
    <property type="entry name" value="Gneg_AbrB_dup"/>
    <property type="match status" value="1"/>
</dbReference>
<keyword evidence="2" id="KW-0503">Monooxygenase</keyword>
<keyword evidence="2" id="KW-0560">Oxidoreductase</keyword>
<gene>
    <name evidence="2" type="ORF">NCTC10924_01699</name>
</gene>
<dbReference type="EMBL" id="LR594052">
    <property type="protein sequence ID" value="VTT46479.1"/>
    <property type="molecule type" value="Genomic_DNA"/>
</dbReference>
<evidence type="ECO:0000313" key="3">
    <source>
        <dbReference type="Proteomes" id="UP000306241"/>
    </source>
</evidence>
<evidence type="ECO:0000256" key="1">
    <source>
        <dbReference type="SAM" id="Phobius"/>
    </source>
</evidence>
<reference evidence="2 3" key="1">
    <citation type="submission" date="2019-05" db="EMBL/GenBank/DDBJ databases">
        <authorList>
            <consortium name="Pathogen Informatics"/>
        </authorList>
    </citation>
    <scope>NUCLEOTIDE SEQUENCE [LARGE SCALE GENOMIC DNA]</scope>
    <source>
        <strain evidence="2 3">NCTC10924</strain>
    </source>
</reference>
<dbReference type="InterPro" id="IPR007820">
    <property type="entry name" value="AbrB_fam"/>
</dbReference>
<feature type="transmembrane region" description="Helical" evidence="1">
    <location>
        <begin position="82"/>
        <end position="104"/>
    </location>
</feature>